<dbReference type="Proteomes" id="UP000440224">
    <property type="component" value="Unassembled WGS sequence"/>
</dbReference>
<name>A0A6N7Q4I0_9BACT</name>
<dbReference type="OrthoDB" id="5518037at2"/>
<evidence type="ECO:0000313" key="1">
    <source>
        <dbReference type="EMBL" id="MRG97800.1"/>
    </source>
</evidence>
<sequence length="107" mass="12381">MEVRQIRIKGVKRIVIPRSTQLAAGNGTVIEIKGKKRKQKKQSKSVKLLEKIARRSARSGGSIYGEYLKRHRRSNRKKKDGWLKDLSKNTFSAVRKGRKRFKLSSLF</sequence>
<organism evidence="1 2">
    <name type="scientific">Polyangium spumosum</name>
    <dbReference type="NCBI Taxonomy" id="889282"/>
    <lineage>
        <taxon>Bacteria</taxon>
        <taxon>Pseudomonadati</taxon>
        <taxon>Myxococcota</taxon>
        <taxon>Polyangia</taxon>
        <taxon>Polyangiales</taxon>
        <taxon>Polyangiaceae</taxon>
        <taxon>Polyangium</taxon>
    </lineage>
</organism>
<accession>A0A6N7Q4I0</accession>
<dbReference type="RefSeq" id="WP_153824579.1">
    <property type="nucleotide sequence ID" value="NZ_WJIE01000021.1"/>
</dbReference>
<dbReference type="Pfam" id="PF19831">
    <property type="entry name" value="DUF6312"/>
    <property type="match status" value="1"/>
</dbReference>
<evidence type="ECO:0000313" key="2">
    <source>
        <dbReference type="Proteomes" id="UP000440224"/>
    </source>
</evidence>
<proteinExistence type="predicted"/>
<keyword evidence="2" id="KW-1185">Reference proteome</keyword>
<dbReference type="InterPro" id="IPR046279">
    <property type="entry name" value="DUF6312"/>
</dbReference>
<dbReference type="EMBL" id="WJIE01000021">
    <property type="protein sequence ID" value="MRG97800.1"/>
    <property type="molecule type" value="Genomic_DNA"/>
</dbReference>
<comment type="caution">
    <text evidence="1">The sequence shown here is derived from an EMBL/GenBank/DDBJ whole genome shotgun (WGS) entry which is preliminary data.</text>
</comment>
<gene>
    <name evidence="1" type="ORF">GF068_38655</name>
</gene>
<protein>
    <submittedName>
        <fullName evidence="1">Uncharacterized protein</fullName>
    </submittedName>
</protein>
<reference evidence="1 2" key="1">
    <citation type="submission" date="2019-10" db="EMBL/GenBank/DDBJ databases">
        <title>A soil myxobacterium in the family Polyangiaceae.</title>
        <authorList>
            <person name="Li Y."/>
            <person name="Wang J."/>
        </authorList>
    </citation>
    <scope>NUCLEOTIDE SEQUENCE [LARGE SCALE GENOMIC DNA]</scope>
    <source>
        <strain evidence="1 2">DSM 14734</strain>
    </source>
</reference>
<dbReference type="AlphaFoldDB" id="A0A6N7Q4I0"/>